<dbReference type="EMBL" id="CAEX01005056">
    <property type="protein sequence ID" value="CCD20202.1"/>
    <property type="molecule type" value="Genomic_DNA"/>
</dbReference>
<dbReference type="VEuPathDB" id="TriTrypDB:TvY486_0029730"/>
<reference evidence="2 3" key="1">
    <citation type="journal article" date="2012" name="Proc. Natl. Acad. Sci. U.S.A.">
        <title>Antigenic diversity is generated by distinct evolutionary mechanisms in African trypanosome species.</title>
        <authorList>
            <person name="Jackson A.P."/>
            <person name="Berry A."/>
            <person name="Aslett M."/>
            <person name="Allison H.C."/>
            <person name="Burton P."/>
            <person name="Vavrova-Anderson J."/>
            <person name="Brown R."/>
            <person name="Browne H."/>
            <person name="Corton N."/>
            <person name="Hauser H."/>
            <person name="Gamble J."/>
            <person name="Gilderthorp R."/>
            <person name="Marcello L."/>
            <person name="McQuillan J."/>
            <person name="Otto T.D."/>
            <person name="Quail M.A."/>
            <person name="Sanders M.J."/>
            <person name="van Tonder A."/>
            <person name="Ginger M.L."/>
            <person name="Field M.C."/>
            <person name="Barry J.D."/>
            <person name="Hertz-Fowler C."/>
            <person name="Berriman M."/>
        </authorList>
    </citation>
    <scope>NUCLEOTIDE SEQUENCE</scope>
    <source>
        <strain evidence="2 3">Y486</strain>
    </source>
</reference>
<gene>
    <name evidence="2" type="ORF">TvY486_0029730</name>
</gene>
<evidence type="ECO:0000256" key="1">
    <source>
        <dbReference type="SAM" id="SignalP"/>
    </source>
</evidence>
<proteinExistence type="predicted"/>
<sequence length="333" mass="35166">MNKQQLLVLLLVFVCCSFVCSQGEMLEMEIAEQILEDSYLDDNLTIIPTPKNLNEGSGHDVAAVCSLARQLWGLSASIDRLTRRAGRAAEHAEKARVAAVAALAKAAAVLRTNANAHGLAQKAVKVAEEAAAAAVKANASAASAGARAKASATQPVDVLASALHNISNSKDIEAVLTLKINEAMPPHKSNFSKWQVRAIAGNCSSKVSNRTAVTAESLDHALRAARGTAGSPNKAWYLVKDAETNLSETVSAMRELVREVHEASDARHRAALSVTQVRTAVAVAKGLSVSSVASYDEGVEQKDEDDFDVTDAVCVVGASFSPLLFARFLLPLL</sequence>
<evidence type="ECO:0008006" key="4">
    <source>
        <dbReference type="Google" id="ProtNLM"/>
    </source>
</evidence>
<dbReference type="AlphaFoldDB" id="F9WRL8"/>
<keyword evidence="1" id="KW-0732">Signal</keyword>
<keyword evidence="3" id="KW-1185">Reference proteome</keyword>
<organism evidence="2 3">
    <name type="scientific">Trypanosoma vivax (strain Y486)</name>
    <dbReference type="NCBI Taxonomy" id="1055687"/>
    <lineage>
        <taxon>Eukaryota</taxon>
        <taxon>Discoba</taxon>
        <taxon>Euglenozoa</taxon>
        <taxon>Kinetoplastea</taxon>
        <taxon>Metakinetoplastina</taxon>
        <taxon>Trypanosomatida</taxon>
        <taxon>Trypanosomatidae</taxon>
        <taxon>Trypanosoma</taxon>
        <taxon>Duttonella</taxon>
    </lineage>
</organism>
<dbReference type="Gene3D" id="1.20.1260.80">
    <property type="match status" value="1"/>
</dbReference>
<feature type="signal peptide" evidence="1">
    <location>
        <begin position="1"/>
        <end position="21"/>
    </location>
</feature>
<evidence type="ECO:0000313" key="2">
    <source>
        <dbReference type="EMBL" id="CCD20202.1"/>
    </source>
</evidence>
<name>F9WRL8_TRYVY</name>
<accession>F9WRL8</accession>
<evidence type="ECO:0000313" key="3">
    <source>
        <dbReference type="Proteomes" id="UP000009027"/>
    </source>
</evidence>
<protein>
    <recommendedName>
        <fullName evidence="4">Trypanosoma glutamic acid/alanine-rich protein domain-containing protein</fullName>
    </recommendedName>
</protein>
<feature type="chain" id="PRO_5003390849" description="Trypanosoma glutamic acid/alanine-rich protein domain-containing protein" evidence="1">
    <location>
        <begin position="22"/>
        <end position="333"/>
    </location>
</feature>
<dbReference type="Proteomes" id="UP000009027">
    <property type="component" value="Unassembled WGS sequence"/>
</dbReference>